<accession>A0ABV1RRQ3</accession>
<protein>
    <submittedName>
        <fullName evidence="3">T9SS type A sorting domain-containing protein</fullName>
    </submittedName>
</protein>
<name>A0ABV1RRQ3_9BACT</name>
<dbReference type="Pfam" id="PF18962">
    <property type="entry name" value="Por_Secre_tail"/>
    <property type="match status" value="1"/>
</dbReference>
<gene>
    <name evidence="3" type="ORF">ABS362_05860</name>
</gene>
<evidence type="ECO:0000313" key="3">
    <source>
        <dbReference type="EMBL" id="MER2997063.1"/>
    </source>
</evidence>
<evidence type="ECO:0000256" key="1">
    <source>
        <dbReference type="SAM" id="SignalP"/>
    </source>
</evidence>
<reference evidence="3 4" key="1">
    <citation type="submission" date="2024-06" db="EMBL/GenBank/DDBJ databases">
        <title>Pontibacter populi HYL7-15.</title>
        <authorList>
            <person name="Kim M.K."/>
        </authorList>
    </citation>
    <scope>NUCLEOTIDE SEQUENCE [LARGE SCALE GENOMIC DNA]</scope>
    <source>
        <strain evidence="3 4">HYL7-15</strain>
    </source>
</reference>
<sequence>MNKTLRDASLSSLFLLCFLFITSNVNAQTPGLIYKIATNGGNKVLDPDGNGYVSKTNLGFQLVGGNRLDEGPEYSEIPYRPFPVFMDEPLADLKTGGSYGHTDFAPKVYANGQLVGSPMASYYDGKNFLFRVRLAGQSTASKGYSILIDTNNTLTGTGTNPGFEFEVLLATNFDVRVYDYTSNPSGVQIFSGSVDQYSQKAIAGSTGGGDADYFYDFYVPMTAFGNAITPTTQLRMTGVTITSAKSGIFGTASDFGGVDDNLYSGSSSADIWKSIITNTPLSTPTDIKDTGFTAVTAAAPTVNSPIYTNSTAITGSSIETAGSVITVFRNGISIGTTTVGTNGSWSFSTSGITLALNDAITAKVKPSMENESAFSTTVMVINQVQCNTAAPEMSLANANKGFKGTTTEAGIIKVFRDNSPNPPTLIASGTFTEPVNWNLEFDKSGNSITAGTYYATFTPSAAGNCESVASNQICASGGTGNGSTSEPIKPTLSSSTLTSTTLSLSGNGAYPNSVIIIYKNGIEVGRTNTSNIATNTRYNWSYTYTIPANQPIINGDEFYARNLVTSPCTTLTSKTTSFFASVTSSAPTITGTYCGATTLVTGTSTEAAGTTVKVYVGTTQIGTTTVNAYGAWSATITSQSSGTLTATATAPNKSVSAPSAGITINAVPSNTGLAITGTSIGTTIYEGSTSVTGNYNAANGSVITLYINGQAYVNSNGDIIYATVSGSTFTFSNISPFELYAGAKLTVTVKGSTNSTCESAQTSVTATSTVACNPVTSTSNATLVSSTICPNTPAYINLSTTEAGIIYNIYKVDGSTYTQFGPSVLGTGRAVTLQSDPVVTSGTKLQVQTIKVGASCQSAVGSPLTVTLYPAVPKNFTVTATPETSSCANVASTITVQAAETGYSYQLIINNSTKDKIGAPIIPTANGNISFPPVTVSTTTTYGVVITGTTSGCVAENTILKTITITGGPDVNRAVTANQTIVCAGASPNVTISIATENAYTYKIFQQTSPTTAIQIGSNIAGNGNTIPAALNNNLFTTTGTKEFYVTVSGGSCTDLRMSQSVSITATDGTGGTVSAGPNTTSCGSTYTLAGSNPTPGTGLWTIVSKPASANPVFSNNTLYNSTVSNLVSGEYTFQWAVKSSCNDVTTTSSVKITVNCPAEYSVRSNKLVTDYADFEELATVTDPDGIASAQFISGTWPSGAELLPSTGTIRVSNRYNLASGNYPMMIRITDNAGKTTDLPLTLRFYSASIRPPDITPLPVELISFTATTDLKGVLLNWVTASELDNDRFEIERSEDGKVFSMIGTVAGNGTSNRKIKYSFTDTKPLPEVSYYRLKQVDFDGTHKYSKTINVKNKTLTANTILEAYPNPFSEKLFVTITAPATEEATLTLYNLQGRQLQTIKTTLERGMNNYDLDTQQLARGIYIIRITGNNSDVSVKVLKK</sequence>
<dbReference type="EMBL" id="JBEOKT010000004">
    <property type="protein sequence ID" value="MER2997063.1"/>
    <property type="molecule type" value="Genomic_DNA"/>
</dbReference>
<keyword evidence="1" id="KW-0732">Signal</keyword>
<feature type="chain" id="PRO_5047497517" evidence="1">
    <location>
        <begin position="28"/>
        <end position="1441"/>
    </location>
</feature>
<dbReference type="RefSeq" id="WP_350411424.1">
    <property type="nucleotide sequence ID" value="NZ_JBEOKT010000004.1"/>
</dbReference>
<dbReference type="Proteomes" id="UP001476807">
    <property type="component" value="Unassembled WGS sequence"/>
</dbReference>
<feature type="domain" description="Secretion system C-terminal sorting" evidence="2">
    <location>
        <begin position="1365"/>
        <end position="1438"/>
    </location>
</feature>
<feature type="signal peptide" evidence="1">
    <location>
        <begin position="1"/>
        <end position="27"/>
    </location>
</feature>
<keyword evidence="4" id="KW-1185">Reference proteome</keyword>
<dbReference type="InterPro" id="IPR026444">
    <property type="entry name" value="Secre_tail"/>
</dbReference>
<comment type="caution">
    <text evidence="3">The sequence shown here is derived from an EMBL/GenBank/DDBJ whole genome shotgun (WGS) entry which is preliminary data.</text>
</comment>
<dbReference type="NCBIfam" id="TIGR04183">
    <property type="entry name" value="Por_Secre_tail"/>
    <property type="match status" value="1"/>
</dbReference>
<organism evidence="3 4">
    <name type="scientific">Pontibacter populi</name>
    <dbReference type="NCBI Taxonomy" id="890055"/>
    <lineage>
        <taxon>Bacteria</taxon>
        <taxon>Pseudomonadati</taxon>
        <taxon>Bacteroidota</taxon>
        <taxon>Cytophagia</taxon>
        <taxon>Cytophagales</taxon>
        <taxon>Hymenobacteraceae</taxon>
        <taxon>Pontibacter</taxon>
    </lineage>
</organism>
<evidence type="ECO:0000259" key="2">
    <source>
        <dbReference type="Pfam" id="PF18962"/>
    </source>
</evidence>
<proteinExistence type="predicted"/>
<evidence type="ECO:0000313" key="4">
    <source>
        <dbReference type="Proteomes" id="UP001476807"/>
    </source>
</evidence>
<dbReference type="Gene3D" id="2.60.40.10">
    <property type="entry name" value="Immunoglobulins"/>
    <property type="match status" value="3"/>
</dbReference>
<dbReference type="InterPro" id="IPR013783">
    <property type="entry name" value="Ig-like_fold"/>
</dbReference>